<keyword evidence="3 5" id="KW-0067">ATP-binding</keyword>
<dbReference type="PROSITE" id="PS50893">
    <property type="entry name" value="ABC_TRANSPORTER_2"/>
    <property type="match status" value="1"/>
</dbReference>
<comment type="caution">
    <text evidence="5">The sequence shown here is derived from an EMBL/GenBank/DDBJ whole genome shotgun (WGS) entry which is preliminary data.</text>
</comment>
<dbReference type="PANTHER" id="PTHR42939">
    <property type="entry name" value="ABC TRANSPORTER ATP-BINDING PROTEIN ALBC-RELATED"/>
    <property type="match status" value="1"/>
</dbReference>
<dbReference type="Proteomes" id="UP001597169">
    <property type="component" value="Unassembled WGS sequence"/>
</dbReference>
<keyword evidence="1" id="KW-0813">Transport</keyword>
<dbReference type="Gene3D" id="3.40.50.300">
    <property type="entry name" value="P-loop containing nucleotide triphosphate hydrolases"/>
    <property type="match status" value="1"/>
</dbReference>
<dbReference type="InterPro" id="IPR051782">
    <property type="entry name" value="ABC_Transporter_VariousFunc"/>
</dbReference>
<dbReference type="EMBL" id="JBHTKX010000001">
    <property type="protein sequence ID" value="MFD1128479.1"/>
    <property type="molecule type" value="Genomic_DNA"/>
</dbReference>
<protein>
    <submittedName>
        <fullName evidence="5">ATP-binding cassette domain-containing protein</fullName>
    </submittedName>
</protein>
<feature type="domain" description="ABC transporter" evidence="4">
    <location>
        <begin position="4"/>
        <end position="229"/>
    </location>
</feature>
<dbReference type="GO" id="GO:0005524">
    <property type="term" value="F:ATP binding"/>
    <property type="evidence" value="ECO:0007669"/>
    <property type="project" value="UniProtKB-KW"/>
</dbReference>
<evidence type="ECO:0000256" key="3">
    <source>
        <dbReference type="ARBA" id="ARBA00022840"/>
    </source>
</evidence>
<dbReference type="PANTHER" id="PTHR42939:SF1">
    <property type="entry name" value="ABC TRANSPORTER ATP-BINDING PROTEIN ALBC-RELATED"/>
    <property type="match status" value="1"/>
</dbReference>
<dbReference type="Pfam" id="PF00005">
    <property type="entry name" value="ABC_tran"/>
    <property type="match status" value="1"/>
</dbReference>
<dbReference type="PROSITE" id="PS00211">
    <property type="entry name" value="ABC_TRANSPORTER_1"/>
    <property type="match status" value="1"/>
</dbReference>
<sequence length="296" mass="32853">MPSICLHQVNKAYKQRVVLKDISLNIHKGECVVLTGHNGSGKSTLLRILAALLFPSSGEVRAWSTTGNIADVHKGYAIDRLPPLPFTAEEYLMSMGGVQGIEKKERERQIIALMQALHLKPETKQQISSYSKGMRQKVNLIQALMGKPELLLLDEPLSGLDYDSQLNLTEQLYELKTAGTTIICASHESMLIHRIADSVVELEDGRLNRVIQQEKLAFKAVMVIKAGNLSDDDIDQLAAFEGVIEISKETTKHEMYCLMKVAAEASDKLLLNIISQGGTIISVLHDQYHFNMSGRD</sequence>
<evidence type="ECO:0000313" key="5">
    <source>
        <dbReference type="EMBL" id="MFD1128479.1"/>
    </source>
</evidence>
<proteinExistence type="predicted"/>
<dbReference type="InterPro" id="IPR027417">
    <property type="entry name" value="P-loop_NTPase"/>
</dbReference>
<dbReference type="InterPro" id="IPR003593">
    <property type="entry name" value="AAA+_ATPase"/>
</dbReference>
<gene>
    <name evidence="5" type="ORF">ACFQ3J_09870</name>
</gene>
<evidence type="ECO:0000313" key="6">
    <source>
        <dbReference type="Proteomes" id="UP001597169"/>
    </source>
</evidence>
<dbReference type="SUPFAM" id="SSF52540">
    <property type="entry name" value="P-loop containing nucleoside triphosphate hydrolases"/>
    <property type="match status" value="1"/>
</dbReference>
<reference evidence="6" key="1">
    <citation type="journal article" date="2019" name="Int. J. Syst. Evol. Microbiol.">
        <title>The Global Catalogue of Microorganisms (GCM) 10K type strain sequencing project: providing services to taxonomists for standard genome sequencing and annotation.</title>
        <authorList>
            <consortium name="The Broad Institute Genomics Platform"/>
            <consortium name="The Broad Institute Genome Sequencing Center for Infectious Disease"/>
            <person name="Wu L."/>
            <person name="Ma J."/>
        </authorList>
    </citation>
    <scope>NUCLEOTIDE SEQUENCE [LARGE SCALE GENOMIC DNA]</scope>
    <source>
        <strain evidence="6">CCUG 53519</strain>
    </source>
</reference>
<keyword evidence="6" id="KW-1185">Reference proteome</keyword>
<name>A0ABW3PL36_9BACL</name>
<dbReference type="RefSeq" id="WP_251583266.1">
    <property type="nucleotide sequence ID" value="NZ_JBHTKX010000001.1"/>
</dbReference>
<evidence type="ECO:0000259" key="4">
    <source>
        <dbReference type="PROSITE" id="PS50893"/>
    </source>
</evidence>
<dbReference type="InterPro" id="IPR017871">
    <property type="entry name" value="ABC_transporter-like_CS"/>
</dbReference>
<dbReference type="SMART" id="SM00382">
    <property type="entry name" value="AAA"/>
    <property type="match status" value="1"/>
</dbReference>
<accession>A0ABW3PL36</accession>
<keyword evidence="2" id="KW-0547">Nucleotide-binding</keyword>
<dbReference type="InterPro" id="IPR003439">
    <property type="entry name" value="ABC_transporter-like_ATP-bd"/>
</dbReference>
<evidence type="ECO:0000256" key="1">
    <source>
        <dbReference type="ARBA" id="ARBA00022448"/>
    </source>
</evidence>
<organism evidence="5 6">
    <name type="scientific">Paenibacillus provencensis</name>
    <dbReference type="NCBI Taxonomy" id="441151"/>
    <lineage>
        <taxon>Bacteria</taxon>
        <taxon>Bacillati</taxon>
        <taxon>Bacillota</taxon>
        <taxon>Bacilli</taxon>
        <taxon>Bacillales</taxon>
        <taxon>Paenibacillaceae</taxon>
        <taxon>Paenibacillus</taxon>
    </lineage>
</organism>
<evidence type="ECO:0000256" key="2">
    <source>
        <dbReference type="ARBA" id="ARBA00022741"/>
    </source>
</evidence>